<reference evidence="2 3" key="1">
    <citation type="journal article" date="2014" name="Nat. Genet.">
        <title>Genome and transcriptome of the porcine whipworm Trichuris suis.</title>
        <authorList>
            <person name="Jex A.R."/>
            <person name="Nejsum P."/>
            <person name="Schwarz E.M."/>
            <person name="Hu L."/>
            <person name="Young N.D."/>
            <person name="Hall R.S."/>
            <person name="Korhonen P.K."/>
            <person name="Liao S."/>
            <person name="Thamsborg S."/>
            <person name="Xia J."/>
            <person name="Xu P."/>
            <person name="Wang S."/>
            <person name="Scheerlinck J.P."/>
            <person name="Hofmann A."/>
            <person name="Sternberg P.W."/>
            <person name="Wang J."/>
            <person name="Gasser R.B."/>
        </authorList>
    </citation>
    <scope>NUCLEOTIDE SEQUENCE [LARGE SCALE GENOMIC DNA]</scope>
    <source>
        <strain evidence="2">DCEP-RM93M</strain>
    </source>
</reference>
<dbReference type="AlphaFoldDB" id="A0A085LL58"/>
<evidence type="ECO:0000313" key="2">
    <source>
        <dbReference type="EMBL" id="KFD45704.1"/>
    </source>
</evidence>
<organism evidence="2 3">
    <name type="scientific">Trichuris suis</name>
    <name type="common">pig whipworm</name>
    <dbReference type="NCBI Taxonomy" id="68888"/>
    <lineage>
        <taxon>Eukaryota</taxon>
        <taxon>Metazoa</taxon>
        <taxon>Ecdysozoa</taxon>
        <taxon>Nematoda</taxon>
        <taxon>Enoplea</taxon>
        <taxon>Dorylaimia</taxon>
        <taxon>Trichinellida</taxon>
        <taxon>Trichuridae</taxon>
        <taxon>Trichuris</taxon>
    </lineage>
</organism>
<sequence length="110" mass="12516">MGCRWNQFLKCFLLNLELVTVKTEETISAEQLTQAVLTADLQQHPWDRLLFSRLPKMFRGGNVKRSHTKMPRSHSHRSIQPSISSKLCGVDYHLLNSCPPGVLVLPTSFP</sequence>
<proteinExistence type="predicted"/>
<keyword evidence="3" id="KW-1185">Reference proteome</keyword>
<evidence type="ECO:0000313" key="3">
    <source>
        <dbReference type="Proteomes" id="UP000030764"/>
    </source>
</evidence>
<name>A0A085LL58_9BILA</name>
<dbReference type="Proteomes" id="UP000030764">
    <property type="component" value="Unassembled WGS sequence"/>
</dbReference>
<feature type="signal peptide" evidence="1">
    <location>
        <begin position="1"/>
        <end position="23"/>
    </location>
</feature>
<gene>
    <name evidence="2" type="ORF">M513_13409</name>
</gene>
<protein>
    <submittedName>
        <fullName evidence="2">Uncharacterized protein</fullName>
    </submittedName>
</protein>
<accession>A0A085LL58</accession>
<evidence type="ECO:0000256" key="1">
    <source>
        <dbReference type="SAM" id="SignalP"/>
    </source>
</evidence>
<dbReference type="EMBL" id="KL363437">
    <property type="protein sequence ID" value="KFD45704.1"/>
    <property type="molecule type" value="Genomic_DNA"/>
</dbReference>
<feature type="chain" id="PRO_5001794629" evidence="1">
    <location>
        <begin position="24"/>
        <end position="110"/>
    </location>
</feature>
<keyword evidence="1" id="KW-0732">Signal</keyword>